<feature type="region of interest" description="Disordered" evidence="1">
    <location>
        <begin position="163"/>
        <end position="184"/>
    </location>
</feature>
<accession>A0A4Y2QGD4</accession>
<dbReference type="AlphaFoldDB" id="A0A4Y2QGD4"/>
<protein>
    <submittedName>
        <fullName evidence="2">Uncharacterized protein</fullName>
    </submittedName>
</protein>
<dbReference type="EMBL" id="BGPR01013779">
    <property type="protein sequence ID" value="GBN62157.1"/>
    <property type="molecule type" value="Genomic_DNA"/>
</dbReference>
<keyword evidence="3" id="KW-1185">Reference proteome</keyword>
<proteinExistence type="predicted"/>
<evidence type="ECO:0000313" key="2">
    <source>
        <dbReference type="EMBL" id="GBN62157.1"/>
    </source>
</evidence>
<evidence type="ECO:0000313" key="3">
    <source>
        <dbReference type="Proteomes" id="UP000499080"/>
    </source>
</evidence>
<organism evidence="2 3">
    <name type="scientific">Araneus ventricosus</name>
    <name type="common">Orbweaver spider</name>
    <name type="synonym">Epeira ventricosa</name>
    <dbReference type="NCBI Taxonomy" id="182803"/>
    <lineage>
        <taxon>Eukaryota</taxon>
        <taxon>Metazoa</taxon>
        <taxon>Ecdysozoa</taxon>
        <taxon>Arthropoda</taxon>
        <taxon>Chelicerata</taxon>
        <taxon>Arachnida</taxon>
        <taxon>Araneae</taxon>
        <taxon>Araneomorphae</taxon>
        <taxon>Entelegynae</taxon>
        <taxon>Araneoidea</taxon>
        <taxon>Araneidae</taxon>
        <taxon>Araneus</taxon>
    </lineage>
</organism>
<name>A0A4Y2QGD4_ARAVE</name>
<gene>
    <name evidence="2" type="ORF">AVEN_61391_1</name>
</gene>
<reference evidence="2 3" key="1">
    <citation type="journal article" date="2019" name="Sci. Rep.">
        <title>Orb-weaving spider Araneus ventricosus genome elucidates the spidroin gene catalogue.</title>
        <authorList>
            <person name="Kono N."/>
            <person name="Nakamura H."/>
            <person name="Ohtoshi R."/>
            <person name="Moran D.A.P."/>
            <person name="Shinohara A."/>
            <person name="Yoshida Y."/>
            <person name="Fujiwara M."/>
            <person name="Mori M."/>
            <person name="Tomita M."/>
            <person name="Arakawa K."/>
        </authorList>
    </citation>
    <scope>NUCLEOTIDE SEQUENCE [LARGE SCALE GENOMIC DNA]</scope>
</reference>
<dbReference type="Proteomes" id="UP000499080">
    <property type="component" value="Unassembled WGS sequence"/>
</dbReference>
<sequence length="184" mass="20506">MSGQEIEGTFDITQVYDCENANQAIVEFTNIRTRTLSQASNHSKQDHHPQDDDDIDALLNDLRKLVNSSTGGTKKNPSIRTHLPLGKVEERNRLLDLLEKKIENLPGCKSQQAHVERANKEVQVDTLLQHASGDKLPKQKESQPPPPPPSFAQVNETLIATSALRSNGILSSSTQKKAKKWKRP</sequence>
<feature type="region of interest" description="Disordered" evidence="1">
    <location>
        <begin position="134"/>
        <end position="153"/>
    </location>
</feature>
<comment type="caution">
    <text evidence="2">The sequence shown here is derived from an EMBL/GenBank/DDBJ whole genome shotgun (WGS) entry which is preliminary data.</text>
</comment>
<feature type="compositionally biased region" description="Polar residues" evidence="1">
    <location>
        <begin position="163"/>
        <end position="175"/>
    </location>
</feature>
<evidence type="ECO:0000256" key="1">
    <source>
        <dbReference type="SAM" id="MobiDB-lite"/>
    </source>
</evidence>